<dbReference type="PRINTS" id="PR00412">
    <property type="entry name" value="EPOXHYDRLASE"/>
</dbReference>
<dbReference type="Pfam" id="PF06441">
    <property type="entry name" value="EHN"/>
    <property type="match status" value="1"/>
</dbReference>
<comment type="caution">
    <text evidence="5">The sequence shown here is derived from an EMBL/GenBank/DDBJ whole genome shotgun (WGS) entry which is preliminary data.</text>
</comment>
<sequence length="402" mass="45658">MSLLFNTLPATARVAPTPFQVAFPKDQLLELETLIKLSKLAPPTFENSQTSTQYGVTKDWLVAMREQWLRSYKWKASQEKINSFPQWTTEIEDLTIHFVGLFSRKKDAVPLLLIHGWPGSFLEFLPILDMFRQEYTPDTLPYHLIVPSLPGYTFSSGPPLDRNFDTSDIARVFDRLMKDIGFDSGYVAQGGDIGSRIARTLAVDHESCKVNVTFMARPEGMTDDHLDAFERNGLERLKDFQTSGSAYAFEHGTRPSTIGHVLASSPIALLAWVGEKFLQWVDDPLSPNEILESITLYWLTDTIARSVYTYRQSYPPPTVPTANEPRWYIRKPFGYSFFPMELAPLPRSWVETTGNLVYWNQHKKMTDIARGGHFAALEQPAALKDDLVGFVEQVWPGIIGQK</sequence>
<dbReference type="InterPro" id="IPR016292">
    <property type="entry name" value="Epoxide_hydrolase"/>
</dbReference>
<gene>
    <name evidence="5" type="ORF">N7469_005344</name>
</gene>
<dbReference type="InterPro" id="IPR029058">
    <property type="entry name" value="AB_hydrolase_fold"/>
</dbReference>
<organism evidence="5 6">
    <name type="scientific">Penicillium citrinum</name>
    <dbReference type="NCBI Taxonomy" id="5077"/>
    <lineage>
        <taxon>Eukaryota</taxon>
        <taxon>Fungi</taxon>
        <taxon>Dikarya</taxon>
        <taxon>Ascomycota</taxon>
        <taxon>Pezizomycotina</taxon>
        <taxon>Eurotiomycetes</taxon>
        <taxon>Eurotiomycetidae</taxon>
        <taxon>Eurotiales</taxon>
        <taxon>Aspergillaceae</taxon>
        <taxon>Penicillium</taxon>
    </lineage>
</organism>
<evidence type="ECO:0000313" key="5">
    <source>
        <dbReference type="EMBL" id="KAJ5233578.1"/>
    </source>
</evidence>
<proteinExistence type="inferred from homology"/>
<evidence type="ECO:0000313" key="6">
    <source>
        <dbReference type="Proteomes" id="UP001147733"/>
    </source>
</evidence>
<comment type="similarity">
    <text evidence="1">Belongs to the peptidase S33 family.</text>
</comment>
<dbReference type="SUPFAM" id="SSF53474">
    <property type="entry name" value="alpha/beta-Hydrolases"/>
    <property type="match status" value="1"/>
</dbReference>
<evidence type="ECO:0000256" key="2">
    <source>
        <dbReference type="ARBA" id="ARBA00022801"/>
    </source>
</evidence>
<reference evidence="5" key="1">
    <citation type="submission" date="2022-11" db="EMBL/GenBank/DDBJ databases">
        <authorList>
            <person name="Petersen C."/>
        </authorList>
    </citation>
    <scope>NUCLEOTIDE SEQUENCE</scope>
    <source>
        <strain evidence="5">IBT 23319</strain>
    </source>
</reference>
<protein>
    <submittedName>
        <fullName evidence="5">Alpha/Beta hydrolase protein</fullName>
    </submittedName>
</protein>
<keyword evidence="6" id="KW-1185">Reference proteome</keyword>
<dbReference type="PANTHER" id="PTHR21661:SF39">
    <property type="entry name" value="HYDROLASE, PUTATIVE (AFU_ORTHOLOGUE AFUA_3G08960)-RELATED"/>
    <property type="match status" value="1"/>
</dbReference>
<dbReference type="PANTHER" id="PTHR21661">
    <property type="entry name" value="EPOXIDE HYDROLASE 1-RELATED"/>
    <property type="match status" value="1"/>
</dbReference>
<dbReference type="PIRSF" id="PIRSF001112">
    <property type="entry name" value="Epoxide_hydrolase"/>
    <property type="match status" value="1"/>
</dbReference>
<dbReference type="GO" id="GO:0017000">
    <property type="term" value="P:antibiotic biosynthetic process"/>
    <property type="evidence" value="ECO:0007669"/>
    <property type="project" value="UniProtKB-ARBA"/>
</dbReference>
<dbReference type="GO" id="GO:0072330">
    <property type="term" value="P:monocarboxylic acid biosynthetic process"/>
    <property type="evidence" value="ECO:0007669"/>
    <property type="project" value="UniProtKB-ARBA"/>
</dbReference>
<dbReference type="Proteomes" id="UP001147733">
    <property type="component" value="Unassembled WGS sequence"/>
</dbReference>
<evidence type="ECO:0000259" key="4">
    <source>
        <dbReference type="Pfam" id="PF06441"/>
    </source>
</evidence>
<dbReference type="GO" id="GO:0004301">
    <property type="term" value="F:epoxide hydrolase activity"/>
    <property type="evidence" value="ECO:0007669"/>
    <property type="project" value="TreeGrafter"/>
</dbReference>
<dbReference type="EMBL" id="JAPQKT010000004">
    <property type="protein sequence ID" value="KAJ5233578.1"/>
    <property type="molecule type" value="Genomic_DNA"/>
</dbReference>
<dbReference type="Gene3D" id="3.40.50.1820">
    <property type="entry name" value="alpha/beta hydrolase"/>
    <property type="match status" value="1"/>
</dbReference>
<dbReference type="GO" id="GO:0097176">
    <property type="term" value="P:epoxide metabolic process"/>
    <property type="evidence" value="ECO:0007669"/>
    <property type="project" value="TreeGrafter"/>
</dbReference>
<evidence type="ECO:0000256" key="3">
    <source>
        <dbReference type="PIRSR" id="PIRSR001112-1"/>
    </source>
</evidence>
<dbReference type="AlphaFoldDB" id="A0A9W9P401"/>
<dbReference type="InterPro" id="IPR010497">
    <property type="entry name" value="Epoxide_hydro_N"/>
</dbReference>
<name>A0A9W9P401_PENCI</name>
<feature type="active site" description="Proton acceptor" evidence="3">
    <location>
        <position position="373"/>
    </location>
</feature>
<evidence type="ECO:0000256" key="1">
    <source>
        <dbReference type="ARBA" id="ARBA00010088"/>
    </source>
</evidence>
<feature type="domain" description="Epoxide hydrolase N-terminal" evidence="4">
    <location>
        <begin position="17"/>
        <end position="124"/>
    </location>
</feature>
<feature type="active site" description="Proton donor" evidence="3">
    <location>
        <position position="310"/>
    </location>
</feature>
<reference evidence="5" key="2">
    <citation type="journal article" date="2023" name="IMA Fungus">
        <title>Comparative genomic study of the Penicillium genus elucidates a diverse pangenome and 15 lateral gene transfer events.</title>
        <authorList>
            <person name="Petersen C."/>
            <person name="Sorensen T."/>
            <person name="Nielsen M.R."/>
            <person name="Sondergaard T.E."/>
            <person name="Sorensen J.L."/>
            <person name="Fitzpatrick D.A."/>
            <person name="Frisvad J.C."/>
            <person name="Nielsen K.L."/>
        </authorList>
    </citation>
    <scope>NUCLEOTIDE SEQUENCE</scope>
    <source>
        <strain evidence="5">IBT 23319</strain>
    </source>
</reference>
<dbReference type="GeneID" id="81383431"/>
<feature type="active site" description="Nucleophile" evidence="3">
    <location>
        <position position="192"/>
    </location>
</feature>
<accession>A0A9W9P401</accession>
<keyword evidence="2 5" id="KW-0378">Hydrolase</keyword>
<dbReference type="OrthoDB" id="7130006at2759"/>
<dbReference type="InterPro" id="IPR000639">
    <property type="entry name" value="Epox_hydrolase-like"/>
</dbReference>
<dbReference type="RefSeq" id="XP_056501078.1">
    <property type="nucleotide sequence ID" value="XM_056644264.1"/>
</dbReference>